<dbReference type="HOGENOM" id="CLU_913617_0_0_1"/>
<dbReference type="GO" id="GO:0006412">
    <property type="term" value="P:translation"/>
    <property type="evidence" value="ECO:0007669"/>
    <property type="project" value="InterPro"/>
</dbReference>
<dbReference type="PANTHER" id="PTHR12934:SF11">
    <property type="entry name" value="LARGE RIBOSOMAL SUBUNIT PROTEIN UL15M"/>
    <property type="match status" value="1"/>
</dbReference>
<dbReference type="InterPro" id="IPR030878">
    <property type="entry name" value="Ribosomal_uL15"/>
</dbReference>
<evidence type="ECO:0000256" key="1">
    <source>
        <dbReference type="ARBA" id="ARBA00007320"/>
    </source>
</evidence>
<dbReference type="InParanoid" id="I7MF78"/>
<evidence type="ECO:0000259" key="5">
    <source>
        <dbReference type="Pfam" id="PF00828"/>
    </source>
</evidence>
<dbReference type="Proteomes" id="UP000009168">
    <property type="component" value="Unassembled WGS sequence"/>
</dbReference>
<dbReference type="eggNOG" id="KOG0846">
    <property type="taxonomic scope" value="Eukaryota"/>
</dbReference>
<evidence type="ECO:0007829" key="8">
    <source>
        <dbReference type="PDB" id="6Z1P"/>
    </source>
</evidence>
<feature type="region of interest" description="Disordered" evidence="4">
    <location>
        <begin position="69"/>
        <end position="104"/>
    </location>
</feature>
<organism evidence="6 7">
    <name type="scientific">Tetrahymena thermophila (strain SB210)</name>
    <dbReference type="NCBI Taxonomy" id="312017"/>
    <lineage>
        <taxon>Eukaryota</taxon>
        <taxon>Sar</taxon>
        <taxon>Alveolata</taxon>
        <taxon>Ciliophora</taxon>
        <taxon>Intramacronucleata</taxon>
        <taxon>Oligohymenophorea</taxon>
        <taxon>Hymenostomatida</taxon>
        <taxon>Tetrahymenina</taxon>
        <taxon>Tetrahymenidae</taxon>
        <taxon>Tetrahymena</taxon>
    </lineage>
</organism>
<keyword evidence="8" id="KW-0002">3D-structure</keyword>
<evidence type="ECO:0000256" key="4">
    <source>
        <dbReference type="SAM" id="MobiDB-lite"/>
    </source>
</evidence>
<dbReference type="Pfam" id="PF00828">
    <property type="entry name" value="Ribosomal_L27A"/>
    <property type="match status" value="1"/>
</dbReference>
<proteinExistence type="evidence at protein level"/>
<keyword evidence="7" id="KW-1185">Reference proteome</keyword>
<dbReference type="GO" id="GO:0003735">
    <property type="term" value="F:structural constituent of ribosome"/>
    <property type="evidence" value="ECO:0007669"/>
    <property type="project" value="InterPro"/>
</dbReference>
<dbReference type="InterPro" id="IPR021131">
    <property type="entry name" value="Ribosomal_uL15/eL18"/>
</dbReference>
<reference evidence="7" key="1">
    <citation type="journal article" date="2006" name="PLoS Biol.">
        <title>Macronuclear genome sequence of the ciliate Tetrahymena thermophila, a model eukaryote.</title>
        <authorList>
            <person name="Eisen J.A."/>
            <person name="Coyne R.S."/>
            <person name="Wu M."/>
            <person name="Wu D."/>
            <person name="Thiagarajan M."/>
            <person name="Wortman J.R."/>
            <person name="Badger J.H."/>
            <person name="Ren Q."/>
            <person name="Amedeo P."/>
            <person name="Jones K.M."/>
            <person name="Tallon L.J."/>
            <person name="Delcher A.L."/>
            <person name="Salzberg S.L."/>
            <person name="Silva J.C."/>
            <person name="Haas B.J."/>
            <person name="Majoros W.H."/>
            <person name="Farzad M."/>
            <person name="Carlton J.M."/>
            <person name="Smith R.K. Jr."/>
            <person name="Garg J."/>
            <person name="Pearlman R.E."/>
            <person name="Karrer K.M."/>
            <person name="Sun L."/>
            <person name="Manning G."/>
            <person name="Elde N.C."/>
            <person name="Turkewitz A.P."/>
            <person name="Asai D.J."/>
            <person name="Wilkes D.E."/>
            <person name="Wang Y."/>
            <person name="Cai H."/>
            <person name="Collins K."/>
            <person name="Stewart B.A."/>
            <person name="Lee S.R."/>
            <person name="Wilamowska K."/>
            <person name="Weinberg Z."/>
            <person name="Ruzzo W.L."/>
            <person name="Wloga D."/>
            <person name="Gaertig J."/>
            <person name="Frankel J."/>
            <person name="Tsao C.-C."/>
            <person name="Gorovsky M.A."/>
            <person name="Keeling P.J."/>
            <person name="Waller R.F."/>
            <person name="Patron N.J."/>
            <person name="Cherry J.M."/>
            <person name="Stover N.A."/>
            <person name="Krieger C.J."/>
            <person name="del Toro C."/>
            <person name="Ryder H.F."/>
            <person name="Williamson S.C."/>
            <person name="Barbeau R.A."/>
            <person name="Hamilton E.P."/>
            <person name="Orias E."/>
        </authorList>
    </citation>
    <scope>NUCLEOTIDE SEQUENCE [LARGE SCALE GENOMIC DNA]</scope>
    <source>
        <strain evidence="7">SB210</strain>
    </source>
</reference>
<accession>I7MF78</accession>
<comment type="similarity">
    <text evidence="1">Belongs to the universal ribosomal protein uL15 family.</text>
</comment>
<keyword evidence="8" id="KW-0479">Metal-binding</keyword>
<feature type="domain" description="Large ribosomal subunit protein uL15/eL18" evidence="5">
    <location>
        <begin position="129"/>
        <end position="203"/>
    </location>
</feature>
<keyword evidence="3" id="KW-0687">Ribonucleoprotein</keyword>
<dbReference type="Gene3D" id="3.100.10.10">
    <property type="match status" value="1"/>
</dbReference>
<feature type="compositionally biased region" description="Gly residues" evidence="4">
    <location>
        <begin position="73"/>
        <end position="87"/>
    </location>
</feature>
<reference evidence="8" key="2">
    <citation type="journal article" date="2020" name="Elife">
        <title>Ciliate mitoribosome illuminates evolutionary steps of mitochondrial translation.</title>
        <authorList>
            <person name="Tobiasson V."/>
            <person name="Amunts A."/>
        </authorList>
    </citation>
    <scope>STRUCTURE BY ELECTRON MICROSCOPY (3.70 ANGSTROMS) IN COMPLEX WITH MG(2+)</scope>
</reference>
<dbReference type="PDB" id="6Z1P">
    <property type="method" value="EM"/>
    <property type="resolution" value="3.70 A"/>
    <property type="chains" value="Aq=1-305"/>
</dbReference>
<dbReference type="GO" id="GO:0005762">
    <property type="term" value="C:mitochondrial large ribosomal subunit"/>
    <property type="evidence" value="ECO:0007669"/>
    <property type="project" value="TreeGrafter"/>
</dbReference>
<dbReference type="GeneID" id="7823007"/>
<dbReference type="RefSeq" id="XP_001019705.1">
    <property type="nucleotide sequence ID" value="XM_001019705.1"/>
</dbReference>
<dbReference type="PROSITE" id="PS51257">
    <property type="entry name" value="PROKAR_LIPOPROTEIN"/>
    <property type="match status" value="1"/>
</dbReference>
<dbReference type="InterPro" id="IPR005749">
    <property type="entry name" value="Ribosomal_uL15_bac-type"/>
</dbReference>
<evidence type="ECO:0000313" key="7">
    <source>
        <dbReference type="Proteomes" id="UP000009168"/>
    </source>
</evidence>
<dbReference type="AlphaFoldDB" id="I7MF78"/>
<dbReference type="EMBL" id="GG662639">
    <property type="protein sequence ID" value="EAR99460.1"/>
    <property type="molecule type" value="Genomic_DNA"/>
</dbReference>
<sequence>MNLLLKASQYISRNSFPVNNIRSLLQGSVYSFSSCIKQRPNDVPTHRNELLPFTLNNLWNNPGYRRKAKKLGRGIGSGKGKTAGKGTNGHNSRSGGGVSPRFEGGQTPWFRRLPKLGITRINKERPKAINMSLIMYAIHKGRIDSTKPITIKVLHDAGVFSTAKYGVKLVGRGLKTIDRPLHFEVSDASENVIKAIKEKGGSVKCIYRTPLQIREHVFPQNYPINLRSTIPPKRIVKKMENIRERGAEVEFNVPKWHEQNVKEILEDKKIKEEEFNLPVPRFPGSGKDKIRIRKPILPKQINFKI</sequence>
<dbReference type="FunCoup" id="I7MF78">
    <property type="interactions" value="108"/>
</dbReference>
<dbReference type="NCBIfam" id="TIGR01071">
    <property type="entry name" value="rplO_bact"/>
    <property type="match status" value="1"/>
</dbReference>
<dbReference type="OrthoDB" id="361383at2759"/>
<dbReference type="OMA" id="DKCPGKG"/>
<dbReference type="KEGG" id="tet:TTHERM_00136240"/>
<evidence type="ECO:0000256" key="2">
    <source>
        <dbReference type="ARBA" id="ARBA00022980"/>
    </source>
</evidence>
<protein>
    <submittedName>
        <fullName evidence="6">Ribosomal protein L15, putative</fullName>
    </submittedName>
</protein>
<gene>
    <name evidence="6" type="ORF">TTHERM_00136240</name>
</gene>
<evidence type="ECO:0000256" key="3">
    <source>
        <dbReference type="ARBA" id="ARBA00023274"/>
    </source>
</evidence>
<keyword evidence="2 6" id="KW-0689">Ribosomal protein</keyword>
<feature type="binding site" evidence="8">
    <location>
        <position position="88"/>
    </location>
    <ligand>
        <name>Mg(2+)</name>
        <dbReference type="ChEBI" id="CHEBI:18420"/>
    </ligand>
</feature>
<name>I7MF78_TETTS</name>
<dbReference type="PANTHER" id="PTHR12934">
    <property type="entry name" value="50S RIBOSOMAL PROTEIN L15"/>
    <property type="match status" value="1"/>
</dbReference>
<dbReference type="STRING" id="312017.I7MF78"/>
<dbReference type="InterPro" id="IPR036227">
    <property type="entry name" value="Ribosomal_uL15/eL18_sf"/>
</dbReference>
<dbReference type="SUPFAM" id="SSF52080">
    <property type="entry name" value="Ribosomal proteins L15p and L18e"/>
    <property type="match status" value="1"/>
</dbReference>
<dbReference type="HAMAP" id="MF_01341">
    <property type="entry name" value="Ribosomal_uL15"/>
    <property type="match status" value="1"/>
</dbReference>
<evidence type="ECO:0000313" key="6">
    <source>
        <dbReference type="EMBL" id="EAR99460.1"/>
    </source>
</evidence>
<dbReference type="EMDB" id="EMD-11032"/>